<dbReference type="Proteomes" id="UP001266305">
    <property type="component" value="Unassembled WGS sequence"/>
</dbReference>
<protein>
    <submittedName>
        <fullName evidence="2">Uncharacterized protein</fullName>
    </submittedName>
</protein>
<feature type="region of interest" description="Disordered" evidence="1">
    <location>
        <begin position="1"/>
        <end position="56"/>
    </location>
</feature>
<feature type="non-terminal residue" evidence="2">
    <location>
        <position position="1"/>
    </location>
</feature>
<proteinExistence type="predicted"/>
<reference evidence="2 3" key="1">
    <citation type="submission" date="2023-05" db="EMBL/GenBank/DDBJ databases">
        <title>B98-5 Cell Line De Novo Hybrid Assembly: An Optical Mapping Approach.</title>
        <authorList>
            <person name="Kananen K."/>
            <person name="Auerbach J.A."/>
            <person name="Kautto E."/>
            <person name="Blachly J.S."/>
        </authorList>
    </citation>
    <scope>NUCLEOTIDE SEQUENCE [LARGE SCALE GENOMIC DNA]</scope>
    <source>
        <strain evidence="2">B95-8</strain>
        <tissue evidence="2">Cell line</tissue>
    </source>
</reference>
<dbReference type="EMBL" id="JASSZA010000020">
    <property type="protein sequence ID" value="KAK2086162.1"/>
    <property type="molecule type" value="Genomic_DNA"/>
</dbReference>
<gene>
    <name evidence="2" type="ORF">P7K49_035587</name>
</gene>
<evidence type="ECO:0000313" key="2">
    <source>
        <dbReference type="EMBL" id="KAK2086162.1"/>
    </source>
</evidence>
<name>A0ABQ9TN13_SAGOE</name>
<feature type="non-terminal residue" evidence="2">
    <location>
        <position position="144"/>
    </location>
</feature>
<sequence>DLTSTLQHQTPGKGKDGHRPAEGATYPCWTGRSAKHDRQGPPERRRRGPGPGRARLAFGAQRTCTPGALGCAALPCFSLTSLSWEALNGSLQIPTPAQLWWPRAGGQAGWEWQDGVGSDASLEKDGNDTAQSTAEPSSKDMMKW</sequence>
<feature type="compositionally biased region" description="Polar residues" evidence="1">
    <location>
        <begin position="1"/>
        <end position="10"/>
    </location>
</feature>
<keyword evidence="3" id="KW-1185">Reference proteome</keyword>
<comment type="caution">
    <text evidence="2">The sequence shown here is derived from an EMBL/GenBank/DDBJ whole genome shotgun (WGS) entry which is preliminary data.</text>
</comment>
<organism evidence="2 3">
    <name type="scientific">Saguinus oedipus</name>
    <name type="common">Cotton-top tamarin</name>
    <name type="synonym">Oedipomidas oedipus</name>
    <dbReference type="NCBI Taxonomy" id="9490"/>
    <lineage>
        <taxon>Eukaryota</taxon>
        <taxon>Metazoa</taxon>
        <taxon>Chordata</taxon>
        <taxon>Craniata</taxon>
        <taxon>Vertebrata</taxon>
        <taxon>Euteleostomi</taxon>
        <taxon>Mammalia</taxon>
        <taxon>Eutheria</taxon>
        <taxon>Euarchontoglires</taxon>
        <taxon>Primates</taxon>
        <taxon>Haplorrhini</taxon>
        <taxon>Platyrrhini</taxon>
        <taxon>Cebidae</taxon>
        <taxon>Callitrichinae</taxon>
        <taxon>Saguinus</taxon>
    </lineage>
</organism>
<feature type="compositionally biased region" description="Basic and acidic residues" evidence="1">
    <location>
        <begin position="34"/>
        <end position="43"/>
    </location>
</feature>
<feature type="region of interest" description="Disordered" evidence="1">
    <location>
        <begin position="108"/>
        <end position="144"/>
    </location>
</feature>
<evidence type="ECO:0000256" key="1">
    <source>
        <dbReference type="SAM" id="MobiDB-lite"/>
    </source>
</evidence>
<accession>A0ABQ9TN13</accession>
<evidence type="ECO:0000313" key="3">
    <source>
        <dbReference type="Proteomes" id="UP001266305"/>
    </source>
</evidence>